<feature type="transmembrane region" description="Helical" evidence="17">
    <location>
        <begin position="319"/>
        <end position="344"/>
    </location>
</feature>
<dbReference type="GO" id="GO:0005886">
    <property type="term" value="C:plasma membrane"/>
    <property type="evidence" value="ECO:0007669"/>
    <property type="project" value="TreeGrafter"/>
</dbReference>
<feature type="transmembrane region" description="Helical" evidence="17">
    <location>
        <begin position="74"/>
        <end position="94"/>
    </location>
</feature>
<dbReference type="GO" id="GO:0032153">
    <property type="term" value="C:cell division site"/>
    <property type="evidence" value="ECO:0007669"/>
    <property type="project" value="TreeGrafter"/>
</dbReference>
<dbReference type="Proteomes" id="UP001055911">
    <property type="component" value="Chromosome"/>
</dbReference>
<evidence type="ECO:0000256" key="2">
    <source>
        <dbReference type="ARBA" id="ARBA00022676"/>
    </source>
</evidence>
<feature type="transmembrane region" description="Helical" evidence="17">
    <location>
        <begin position="12"/>
        <end position="32"/>
    </location>
</feature>
<reference evidence="18" key="1">
    <citation type="submission" date="2022-05" db="EMBL/GenBank/DDBJ databases">
        <authorList>
            <person name="Oliphant S.A."/>
            <person name="Watson-Haigh N.S."/>
            <person name="Sumby K.M."/>
            <person name="Gardner J.M."/>
            <person name="Jiranek V."/>
        </authorList>
    </citation>
    <scope>NUCLEOTIDE SEQUENCE</scope>
    <source>
        <strain evidence="18">KI4_B1</strain>
    </source>
</reference>
<evidence type="ECO:0000256" key="9">
    <source>
        <dbReference type="ARBA" id="ARBA00032370"/>
    </source>
</evidence>
<keyword evidence="5" id="KW-0133">Cell shape</keyword>
<keyword evidence="19" id="KW-1185">Reference proteome</keyword>
<feature type="transmembrane region" description="Helical" evidence="17">
    <location>
        <begin position="170"/>
        <end position="186"/>
    </location>
</feature>
<evidence type="ECO:0000256" key="15">
    <source>
        <dbReference type="ARBA" id="ARBA00049902"/>
    </source>
</evidence>
<feature type="transmembrane region" description="Helical" evidence="17">
    <location>
        <begin position="356"/>
        <end position="375"/>
    </location>
</feature>
<evidence type="ECO:0000313" key="19">
    <source>
        <dbReference type="Proteomes" id="UP001055911"/>
    </source>
</evidence>
<evidence type="ECO:0000256" key="17">
    <source>
        <dbReference type="SAM" id="Phobius"/>
    </source>
</evidence>
<dbReference type="EMBL" id="CP097119">
    <property type="protein sequence ID" value="USS89486.1"/>
    <property type="molecule type" value="Genomic_DNA"/>
</dbReference>
<keyword evidence="6" id="KW-0573">Peptidoglycan synthesis</keyword>
<feature type="transmembrane region" description="Helical" evidence="17">
    <location>
        <begin position="114"/>
        <end position="130"/>
    </location>
</feature>
<proteinExistence type="inferred from homology"/>
<evidence type="ECO:0000256" key="16">
    <source>
        <dbReference type="ARBA" id="ARBA00049966"/>
    </source>
</evidence>
<sequence>MKKFFKGLDWYLFFPYLLLCGIGIVMVYSSSAGIGLTHGGFATAYLYKQIGFVAIAMILMFLMYRIKLKIFQNVYFIMVFSVILVFLLIGVFFVSKKINGAAGWINLGPINLQPAELCKFYFIIYFANFFNKRSSIIAQEGLWRATTYNLRPLFLPILILFLVLAQPDTGGFAINLFIIVIMFLAASTAPKLVVGIVSFCLVLPLMVMHLAGSWIIQFADNSSNYKIQRFVSFADPFLHAQSSGQQLINSYYAISNGGLFGRGLGNSIQKMGYLAEPNTDFILPIISEELGLVGVVFILALLFILIARTIKIGIRTTNIYYSTICYGTAAYLMIQTLFNAGGAVGFVPLTGVTLPFISYGGSSIITLSLCLGLVMKISHNEQRIRDQRVPRLRSLRN</sequence>
<evidence type="ECO:0000256" key="1">
    <source>
        <dbReference type="ARBA" id="ARBA00004141"/>
    </source>
</evidence>
<keyword evidence="8 17" id="KW-0472">Membrane</keyword>
<comment type="similarity">
    <text evidence="11">Belongs to the SEDS family. FtsW subfamily.</text>
</comment>
<evidence type="ECO:0000256" key="5">
    <source>
        <dbReference type="ARBA" id="ARBA00022960"/>
    </source>
</evidence>
<comment type="subcellular location">
    <subcellularLocation>
        <location evidence="1">Membrane</location>
        <topology evidence="1">Multi-pass membrane protein</topology>
    </subcellularLocation>
</comment>
<dbReference type="GO" id="GO:0008360">
    <property type="term" value="P:regulation of cell shape"/>
    <property type="evidence" value="ECO:0007669"/>
    <property type="project" value="UniProtKB-KW"/>
</dbReference>
<name>A0A9Q8ZVX3_9LACO</name>
<comment type="catalytic activity">
    <reaction evidence="15">
        <text>[GlcNAc-(1-&gt;4)-Mur2Ac(oyl-L-Ala-gamma-D-Glu-L-Lys-D-Ala-D-Ala)](n)-di-trans,octa-cis-undecaprenyl diphosphate + beta-D-GlcNAc-(1-&gt;4)-Mur2Ac(oyl-L-Ala-gamma-D-Glu-L-Lys-D-Ala-D-Ala)-di-trans,octa-cis-undecaprenyl diphosphate = [GlcNAc-(1-&gt;4)-Mur2Ac(oyl-L-Ala-gamma-D-Glu-L-Lys-D-Ala-D-Ala)](n+1)-di-trans,octa-cis-undecaprenyl diphosphate + di-trans,octa-cis-undecaprenyl diphosphate + H(+)</text>
        <dbReference type="Rhea" id="RHEA:23708"/>
        <dbReference type="Rhea" id="RHEA-COMP:9602"/>
        <dbReference type="Rhea" id="RHEA-COMP:9603"/>
        <dbReference type="ChEBI" id="CHEBI:15378"/>
        <dbReference type="ChEBI" id="CHEBI:58405"/>
        <dbReference type="ChEBI" id="CHEBI:60033"/>
        <dbReference type="ChEBI" id="CHEBI:78435"/>
        <dbReference type="EC" id="2.4.99.28"/>
    </reaction>
</comment>
<gene>
    <name evidence="18" type="ORF">M3M40_01480</name>
</gene>
<evidence type="ECO:0000256" key="12">
    <source>
        <dbReference type="ARBA" id="ARBA00041185"/>
    </source>
</evidence>
<feature type="transmembrane region" description="Helical" evidence="17">
    <location>
        <begin position="193"/>
        <end position="216"/>
    </location>
</feature>
<organism evidence="18 19">
    <name type="scientific">Fructilactobacillus cliffordii</name>
    <dbReference type="NCBI Taxonomy" id="2940299"/>
    <lineage>
        <taxon>Bacteria</taxon>
        <taxon>Bacillati</taxon>
        <taxon>Bacillota</taxon>
        <taxon>Bacilli</taxon>
        <taxon>Lactobacillales</taxon>
        <taxon>Lactobacillaceae</taxon>
        <taxon>Fructilactobacillus</taxon>
    </lineage>
</organism>
<keyword evidence="7 17" id="KW-1133">Transmembrane helix</keyword>
<evidence type="ECO:0000256" key="11">
    <source>
        <dbReference type="ARBA" id="ARBA00038053"/>
    </source>
</evidence>
<dbReference type="GO" id="GO:0051301">
    <property type="term" value="P:cell division"/>
    <property type="evidence" value="ECO:0007669"/>
    <property type="project" value="InterPro"/>
</dbReference>
<dbReference type="InterPro" id="IPR001182">
    <property type="entry name" value="FtsW/RodA"/>
</dbReference>
<feature type="transmembrane region" description="Helical" evidence="17">
    <location>
        <begin position="142"/>
        <end position="164"/>
    </location>
</feature>
<comment type="function">
    <text evidence="16">Peptidoglycan polymerase that is essential for cell division.</text>
</comment>
<feature type="transmembrane region" description="Helical" evidence="17">
    <location>
        <begin position="281"/>
        <end position="307"/>
    </location>
</feature>
<dbReference type="GO" id="GO:0009252">
    <property type="term" value="P:peptidoglycan biosynthetic process"/>
    <property type="evidence" value="ECO:0007669"/>
    <property type="project" value="UniProtKB-KW"/>
</dbReference>
<dbReference type="EC" id="2.4.99.28" evidence="14"/>
<dbReference type="GO" id="GO:0015648">
    <property type="term" value="F:lipid-linked peptidoglycan transporter activity"/>
    <property type="evidence" value="ECO:0007669"/>
    <property type="project" value="TreeGrafter"/>
</dbReference>
<evidence type="ECO:0000256" key="4">
    <source>
        <dbReference type="ARBA" id="ARBA00022692"/>
    </source>
</evidence>
<dbReference type="AlphaFoldDB" id="A0A9Q8ZVX3"/>
<dbReference type="PANTHER" id="PTHR30474:SF2">
    <property type="entry name" value="PEPTIDOGLYCAN GLYCOSYLTRANSFERASE FTSW-RELATED"/>
    <property type="match status" value="1"/>
</dbReference>
<evidence type="ECO:0000256" key="13">
    <source>
        <dbReference type="ARBA" id="ARBA00041418"/>
    </source>
</evidence>
<evidence type="ECO:0000313" key="18">
    <source>
        <dbReference type="EMBL" id="USS89486.1"/>
    </source>
</evidence>
<evidence type="ECO:0000256" key="6">
    <source>
        <dbReference type="ARBA" id="ARBA00022984"/>
    </source>
</evidence>
<protein>
    <recommendedName>
        <fullName evidence="12">Probable peptidoglycan glycosyltransferase FtsW</fullName>
        <ecNumber evidence="14">2.4.99.28</ecNumber>
    </recommendedName>
    <alternativeName>
        <fullName evidence="13">Cell division protein FtsW</fullName>
    </alternativeName>
    <alternativeName>
        <fullName evidence="10">Cell wall polymerase</fullName>
    </alternativeName>
    <alternativeName>
        <fullName evidence="9">Peptidoglycan polymerase</fullName>
    </alternativeName>
</protein>
<keyword evidence="2" id="KW-0328">Glycosyltransferase</keyword>
<evidence type="ECO:0000256" key="8">
    <source>
        <dbReference type="ARBA" id="ARBA00023136"/>
    </source>
</evidence>
<keyword evidence="4 17" id="KW-0812">Transmembrane</keyword>
<dbReference type="PANTHER" id="PTHR30474">
    <property type="entry name" value="CELL CYCLE PROTEIN"/>
    <property type="match status" value="1"/>
</dbReference>
<accession>A0A9Q8ZVX3</accession>
<feature type="transmembrane region" description="Helical" evidence="17">
    <location>
        <begin position="44"/>
        <end position="62"/>
    </location>
</feature>
<evidence type="ECO:0000256" key="14">
    <source>
        <dbReference type="ARBA" id="ARBA00044770"/>
    </source>
</evidence>
<keyword evidence="3" id="KW-0808">Transferase</keyword>
<dbReference type="Pfam" id="PF01098">
    <property type="entry name" value="FTSW_RODA_SPOVE"/>
    <property type="match status" value="1"/>
</dbReference>
<evidence type="ECO:0000256" key="3">
    <source>
        <dbReference type="ARBA" id="ARBA00022679"/>
    </source>
</evidence>
<evidence type="ECO:0000256" key="7">
    <source>
        <dbReference type="ARBA" id="ARBA00022989"/>
    </source>
</evidence>
<dbReference type="GO" id="GO:0008955">
    <property type="term" value="F:peptidoglycan glycosyltransferase activity"/>
    <property type="evidence" value="ECO:0007669"/>
    <property type="project" value="UniProtKB-EC"/>
</dbReference>
<dbReference type="RefSeq" id="WP_252767036.1">
    <property type="nucleotide sequence ID" value="NZ_CP097119.1"/>
</dbReference>
<evidence type="ECO:0000256" key="10">
    <source>
        <dbReference type="ARBA" id="ARBA00033270"/>
    </source>
</evidence>